<evidence type="ECO:0000256" key="1">
    <source>
        <dbReference type="ARBA" id="ARBA00023002"/>
    </source>
</evidence>
<dbReference type="STRING" id="1182544.W9VQI0"/>
<dbReference type="OrthoDB" id="2735536at2759"/>
<protein>
    <recommendedName>
        <fullName evidence="4">NAD-dependent epimerase/dehydratase domain-containing protein</fullName>
    </recommendedName>
</protein>
<dbReference type="InterPro" id="IPR001509">
    <property type="entry name" value="Epimerase_deHydtase"/>
</dbReference>
<accession>W9VQI0</accession>
<keyword evidence="1" id="KW-0560">Oxidoreductase</keyword>
<keyword evidence="3" id="KW-0472">Membrane</keyword>
<keyword evidence="3" id="KW-1133">Transmembrane helix</keyword>
<evidence type="ECO:0000259" key="4">
    <source>
        <dbReference type="Pfam" id="PF01370"/>
    </source>
</evidence>
<comment type="similarity">
    <text evidence="2">Belongs to the NAD(P)-dependent epimerase/dehydratase family. Dihydroflavonol-4-reductase subfamily.</text>
</comment>
<dbReference type="PANTHER" id="PTHR10366">
    <property type="entry name" value="NAD DEPENDENT EPIMERASE/DEHYDRATASE"/>
    <property type="match status" value="1"/>
</dbReference>
<name>W9VQI0_9EURO</name>
<dbReference type="Proteomes" id="UP000019473">
    <property type="component" value="Unassembled WGS sequence"/>
</dbReference>
<dbReference type="SUPFAM" id="SSF51735">
    <property type="entry name" value="NAD(P)-binding Rossmann-fold domains"/>
    <property type="match status" value="1"/>
</dbReference>
<dbReference type="VEuPathDB" id="FungiDB:A1O7_08207"/>
<evidence type="ECO:0000256" key="2">
    <source>
        <dbReference type="ARBA" id="ARBA00023445"/>
    </source>
</evidence>
<dbReference type="InterPro" id="IPR036291">
    <property type="entry name" value="NAD(P)-bd_dom_sf"/>
</dbReference>
<dbReference type="EMBL" id="AMGW01000006">
    <property type="protein sequence ID" value="EXJ55280.1"/>
    <property type="molecule type" value="Genomic_DNA"/>
</dbReference>
<reference evidence="5 6" key="1">
    <citation type="submission" date="2013-03" db="EMBL/GenBank/DDBJ databases">
        <title>The Genome Sequence of Cladophialophora yegresii CBS 114405.</title>
        <authorList>
            <consortium name="The Broad Institute Genomics Platform"/>
            <person name="Cuomo C."/>
            <person name="de Hoog S."/>
            <person name="Gorbushina A."/>
            <person name="Walker B."/>
            <person name="Young S.K."/>
            <person name="Zeng Q."/>
            <person name="Gargeya S."/>
            <person name="Fitzgerald M."/>
            <person name="Haas B."/>
            <person name="Abouelleil A."/>
            <person name="Allen A.W."/>
            <person name="Alvarado L."/>
            <person name="Arachchi H.M."/>
            <person name="Berlin A.M."/>
            <person name="Chapman S.B."/>
            <person name="Gainer-Dewar J."/>
            <person name="Goldberg J."/>
            <person name="Griggs A."/>
            <person name="Gujja S."/>
            <person name="Hansen M."/>
            <person name="Howarth C."/>
            <person name="Imamovic A."/>
            <person name="Ireland A."/>
            <person name="Larimer J."/>
            <person name="McCowan C."/>
            <person name="Murphy C."/>
            <person name="Pearson M."/>
            <person name="Poon T.W."/>
            <person name="Priest M."/>
            <person name="Roberts A."/>
            <person name="Saif S."/>
            <person name="Shea T."/>
            <person name="Sisk P."/>
            <person name="Sykes S."/>
            <person name="Wortman J."/>
            <person name="Nusbaum C."/>
            <person name="Birren B."/>
        </authorList>
    </citation>
    <scope>NUCLEOTIDE SEQUENCE [LARGE SCALE GENOMIC DNA]</scope>
    <source>
        <strain evidence="5 6">CBS 114405</strain>
    </source>
</reference>
<keyword evidence="3" id="KW-0812">Transmembrane</keyword>
<dbReference type="GO" id="GO:0016616">
    <property type="term" value="F:oxidoreductase activity, acting on the CH-OH group of donors, NAD or NADP as acceptor"/>
    <property type="evidence" value="ECO:0007669"/>
    <property type="project" value="TreeGrafter"/>
</dbReference>
<dbReference type="RefSeq" id="XP_007760390.1">
    <property type="nucleotide sequence ID" value="XM_007762200.1"/>
</dbReference>
<dbReference type="Gene3D" id="3.40.50.720">
    <property type="entry name" value="NAD(P)-binding Rossmann-like Domain"/>
    <property type="match status" value="1"/>
</dbReference>
<feature type="domain" description="NAD-dependent epimerase/dehydratase" evidence="4">
    <location>
        <begin position="11"/>
        <end position="277"/>
    </location>
</feature>
<feature type="transmembrane region" description="Helical" evidence="3">
    <location>
        <begin position="12"/>
        <end position="30"/>
    </location>
</feature>
<evidence type="ECO:0000256" key="3">
    <source>
        <dbReference type="SAM" id="Phobius"/>
    </source>
</evidence>
<proteinExistence type="inferred from homology"/>
<dbReference type="eggNOG" id="KOG1502">
    <property type="taxonomic scope" value="Eukaryota"/>
</dbReference>
<sequence>MALSPSNGKTVLVTGINGFIGSTIGLLVLSKGYTLRGTTRRLESVRSLLEGPFKPYADRVAIFEIADMTAADAYKDAVSGVHGIFHVASPVAFDLCTWDQVVEPAVQGTLSLLESAHRHAGGQLRSVVVTSSGTTVVTPAEDAPPGYVFTENDQNTWAVPLAKSVPAEFPKSNIGPLMYSASKVAAEQAMWQFRQDRRPSFAISSVHPSVVLGPSLNLPRNPQDLNVSLKPIYDIYSGTESTYPPPIGTASFVDVRDVAAVHLWALQHPEVADGERYIASSGFAPTQGMVDVMREQFPPNSRTAPGEPGKGYVEGIDYCDRRVPVWYPKDRIQMCGTKAHKVMQIRWRTLAETIQDTVLAFQEFYGQKAGQSKGETDP</sequence>
<evidence type="ECO:0000313" key="5">
    <source>
        <dbReference type="EMBL" id="EXJ55280.1"/>
    </source>
</evidence>
<dbReference type="InterPro" id="IPR050425">
    <property type="entry name" value="NAD(P)_dehydrat-like"/>
</dbReference>
<dbReference type="Pfam" id="PF01370">
    <property type="entry name" value="Epimerase"/>
    <property type="match status" value="1"/>
</dbReference>
<dbReference type="HOGENOM" id="CLU_007383_9_2_1"/>
<gene>
    <name evidence="5" type="ORF">A1O7_08207</name>
</gene>
<dbReference type="AlphaFoldDB" id="W9VQI0"/>
<dbReference type="GeneID" id="19182775"/>
<comment type="caution">
    <text evidence="5">The sequence shown here is derived from an EMBL/GenBank/DDBJ whole genome shotgun (WGS) entry which is preliminary data.</text>
</comment>
<organism evidence="5 6">
    <name type="scientific">Cladophialophora yegresii CBS 114405</name>
    <dbReference type="NCBI Taxonomy" id="1182544"/>
    <lineage>
        <taxon>Eukaryota</taxon>
        <taxon>Fungi</taxon>
        <taxon>Dikarya</taxon>
        <taxon>Ascomycota</taxon>
        <taxon>Pezizomycotina</taxon>
        <taxon>Eurotiomycetes</taxon>
        <taxon>Chaetothyriomycetidae</taxon>
        <taxon>Chaetothyriales</taxon>
        <taxon>Herpotrichiellaceae</taxon>
        <taxon>Cladophialophora</taxon>
    </lineage>
</organism>
<dbReference type="PANTHER" id="PTHR10366:SF564">
    <property type="entry name" value="STEROL-4-ALPHA-CARBOXYLATE 3-DEHYDROGENASE, DECARBOXYLATING"/>
    <property type="match status" value="1"/>
</dbReference>
<keyword evidence="6" id="KW-1185">Reference proteome</keyword>
<evidence type="ECO:0000313" key="6">
    <source>
        <dbReference type="Proteomes" id="UP000019473"/>
    </source>
</evidence>